<dbReference type="GO" id="GO:0005524">
    <property type="term" value="F:ATP binding"/>
    <property type="evidence" value="ECO:0007669"/>
    <property type="project" value="UniProtKB-KW"/>
</dbReference>
<dbReference type="SUPFAM" id="SSF52540">
    <property type="entry name" value="P-loop containing nucleoside triphosphate hydrolases"/>
    <property type="match status" value="1"/>
</dbReference>
<dbReference type="Pfam" id="PF13191">
    <property type="entry name" value="AAA_16"/>
    <property type="match status" value="1"/>
</dbReference>
<keyword evidence="1" id="KW-0547">Nucleotide-binding</keyword>
<dbReference type="RefSeq" id="WP_189315657.1">
    <property type="nucleotide sequence ID" value="NZ_BMQA01000040.1"/>
</dbReference>
<evidence type="ECO:0000313" key="4">
    <source>
        <dbReference type="EMBL" id="GGJ51675.1"/>
    </source>
</evidence>
<accession>A0A917L896</accession>
<evidence type="ECO:0000313" key="5">
    <source>
        <dbReference type="Proteomes" id="UP000657574"/>
    </source>
</evidence>
<name>A0A917L896_9ACTN</name>
<evidence type="ECO:0000259" key="3">
    <source>
        <dbReference type="SMART" id="SM00382"/>
    </source>
</evidence>
<protein>
    <recommendedName>
        <fullName evidence="3">AAA+ ATPase domain-containing protein</fullName>
    </recommendedName>
</protein>
<organism evidence="4 5">
    <name type="scientific">Streptomyces brasiliensis</name>
    <dbReference type="NCBI Taxonomy" id="1954"/>
    <lineage>
        <taxon>Bacteria</taxon>
        <taxon>Bacillati</taxon>
        <taxon>Actinomycetota</taxon>
        <taxon>Actinomycetes</taxon>
        <taxon>Kitasatosporales</taxon>
        <taxon>Streptomycetaceae</taxon>
        <taxon>Streptomyces</taxon>
    </lineage>
</organism>
<reference evidence="4" key="1">
    <citation type="journal article" date="2014" name="Int. J. Syst. Evol. Microbiol.">
        <title>Complete genome sequence of Corynebacterium casei LMG S-19264T (=DSM 44701T), isolated from a smear-ripened cheese.</title>
        <authorList>
            <consortium name="US DOE Joint Genome Institute (JGI-PGF)"/>
            <person name="Walter F."/>
            <person name="Albersmeier A."/>
            <person name="Kalinowski J."/>
            <person name="Ruckert C."/>
        </authorList>
    </citation>
    <scope>NUCLEOTIDE SEQUENCE</scope>
    <source>
        <strain evidence="4">JCM 3086</strain>
    </source>
</reference>
<dbReference type="SMART" id="SM00382">
    <property type="entry name" value="AAA"/>
    <property type="match status" value="1"/>
</dbReference>
<dbReference type="InterPro" id="IPR027417">
    <property type="entry name" value="P-loop_NTPase"/>
</dbReference>
<evidence type="ECO:0000256" key="1">
    <source>
        <dbReference type="ARBA" id="ARBA00022741"/>
    </source>
</evidence>
<dbReference type="GO" id="GO:0005737">
    <property type="term" value="C:cytoplasm"/>
    <property type="evidence" value="ECO:0007669"/>
    <property type="project" value="TreeGrafter"/>
</dbReference>
<dbReference type="Proteomes" id="UP000657574">
    <property type="component" value="Unassembled WGS sequence"/>
</dbReference>
<gene>
    <name evidence="4" type="ORF">GCM10010121_073210</name>
</gene>
<dbReference type="Gene3D" id="3.40.50.300">
    <property type="entry name" value="P-loop containing nucleotide triphosphate hydrolases"/>
    <property type="match status" value="1"/>
</dbReference>
<sequence>MTEAGRASVAGALDTVLAACAVGRSRVVLIEGAVGCGKSHLLRTVAERAAAAGALVLTATASASGRRVPLGVLRQLVGSAPVFTLPCSGAGGAVPPDEAMRTFCAELCDLARGGPVVLCLDDVQHADPQSLHHLRYLVRHARPAPVLVVATVAAYADQPQEPLFAPEFPRQPHVRRIRLGLLSPEETAAVQAATP</sequence>
<comment type="caution">
    <text evidence="4">The sequence shown here is derived from an EMBL/GenBank/DDBJ whole genome shotgun (WGS) entry which is preliminary data.</text>
</comment>
<reference evidence="4" key="2">
    <citation type="submission" date="2020-09" db="EMBL/GenBank/DDBJ databases">
        <authorList>
            <person name="Sun Q."/>
            <person name="Ohkuma M."/>
        </authorList>
    </citation>
    <scope>NUCLEOTIDE SEQUENCE</scope>
    <source>
        <strain evidence="4">JCM 3086</strain>
    </source>
</reference>
<dbReference type="AlphaFoldDB" id="A0A917L896"/>
<evidence type="ECO:0000256" key="2">
    <source>
        <dbReference type="ARBA" id="ARBA00022840"/>
    </source>
</evidence>
<dbReference type="GO" id="GO:0004016">
    <property type="term" value="F:adenylate cyclase activity"/>
    <property type="evidence" value="ECO:0007669"/>
    <property type="project" value="TreeGrafter"/>
</dbReference>
<keyword evidence="2" id="KW-0067">ATP-binding</keyword>
<feature type="domain" description="AAA+ ATPase" evidence="3">
    <location>
        <begin position="24"/>
        <end position="178"/>
    </location>
</feature>
<dbReference type="PANTHER" id="PTHR16305:SF35">
    <property type="entry name" value="TRANSCRIPTIONAL ACTIVATOR DOMAIN"/>
    <property type="match status" value="1"/>
</dbReference>
<dbReference type="PANTHER" id="PTHR16305">
    <property type="entry name" value="TESTICULAR SOLUBLE ADENYLYL CYCLASE"/>
    <property type="match status" value="1"/>
</dbReference>
<keyword evidence="5" id="KW-1185">Reference proteome</keyword>
<proteinExistence type="predicted"/>
<dbReference type="InterPro" id="IPR041664">
    <property type="entry name" value="AAA_16"/>
</dbReference>
<dbReference type="InterPro" id="IPR003593">
    <property type="entry name" value="AAA+_ATPase"/>
</dbReference>
<dbReference type="EMBL" id="BMQA01000040">
    <property type="protein sequence ID" value="GGJ51675.1"/>
    <property type="molecule type" value="Genomic_DNA"/>
</dbReference>